<keyword evidence="5 9" id="KW-0227">DNA damage</keyword>
<evidence type="ECO:0000256" key="7">
    <source>
        <dbReference type="ARBA" id="ARBA00023204"/>
    </source>
</evidence>
<dbReference type="PANTHER" id="PTHR11059">
    <property type="entry name" value="DNA REPAIR PROTEIN RECN"/>
    <property type="match status" value="1"/>
</dbReference>
<comment type="function">
    <text evidence="1 9">May be involved in recombinational repair of damaged DNA.</text>
</comment>
<evidence type="ECO:0000256" key="9">
    <source>
        <dbReference type="PIRNR" id="PIRNR003128"/>
    </source>
</evidence>
<evidence type="ECO:0000256" key="4">
    <source>
        <dbReference type="ARBA" id="ARBA00022741"/>
    </source>
</evidence>
<dbReference type="AlphaFoldDB" id="A0A917N4K8"/>
<protein>
    <recommendedName>
        <fullName evidence="3 9">DNA repair protein RecN</fullName>
    </recommendedName>
    <alternativeName>
        <fullName evidence="8 9">Recombination protein N</fullName>
    </alternativeName>
</protein>
<dbReference type="NCBIfam" id="TIGR00634">
    <property type="entry name" value="recN"/>
    <property type="match status" value="1"/>
</dbReference>
<keyword evidence="10" id="KW-0175">Coiled coil</keyword>
<keyword evidence="13" id="KW-1185">Reference proteome</keyword>
<evidence type="ECO:0000256" key="1">
    <source>
        <dbReference type="ARBA" id="ARBA00003618"/>
    </source>
</evidence>
<dbReference type="GO" id="GO:0006310">
    <property type="term" value="P:DNA recombination"/>
    <property type="evidence" value="ECO:0007669"/>
    <property type="project" value="InterPro"/>
</dbReference>
<gene>
    <name evidence="12" type="primary">recN</name>
    <name evidence="12" type="ORF">GCM10011482_15090</name>
</gene>
<accession>A0A917N4K8</accession>
<dbReference type="SUPFAM" id="SSF52540">
    <property type="entry name" value="P-loop containing nucleoside triphosphate hydrolases"/>
    <property type="match status" value="2"/>
</dbReference>
<evidence type="ECO:0000256" key="6">
    <source>
        <dbReference type="ARBA" id="ARBA00022840"/>
    </source>
</evidence>
<organism evidence="12 13">
    <name type="scientific">Enterococcus alcedinis</name>
    <dbReference type="NCBI Taxonomy" id="1274384"/>
    <lineage>
        <taxon>Bacteria</taxon>
        <taxon>Bacillati</taxon>
        <taxon>Bacillota</taxon>
        <taxon>Bacilli</taxon>
        <taxon>Lactobacillales</taxon>
        <taxon>Enterococcaceae</taxon>
        <taxon>Enterococcus</taxon>
    </lineage>
</organism>
<dbReference type="RefSeq" id="WP_188367695.1">
    <property type="nucleotide sequence ID" value="NZ_BMDT01000006.1"/>
</dbReference>
<feature type="coiled-coil region" evidence="10">
    <location>
        <begin position="331"/>
        <end position="365"/>
    </location>
</feature>
<sequence length="563" mass="64265">MLLEMTIKNFAIIPQLNIRFQQGMTALTGETGAGKSIIIDAMGLLAGGRGSSDYIRHGEDKCLLEGLFEWPNHPEFPLLMEELGIDTTESFLILQRDMSRSGKNICRVNGRIVTLVNLRRIGMYLVDIQGQNEHQELLQPEKHLSLMDSFGSKEFKQKLETYQKVFVEYQQLARELQKVQQNEQSYVQRIDMLRFQSEEIEQAALQDNEEEALVEERDKLMNFQKIVDAFGKTYAILSEESTSIVDGVGLALNEMQEIEQLDADYQKISENLQSAYYMLQDAASEVSKQLDYLELDEERLEEIVARLELIRQLKRKYGESVQKVLAYYESIVAELNQMDHSENQLEALNKQLIEKEEKLWTLANEIHAQRRVMADTLEKEIMQELKDLYMENARFEIRFKEAPYELGINGIDQVAFYLSSNLGEDLKPLVKVASGGELSRILLALKTIFSKGQGMTSIVFDEVDTGVSGRVAQAIAEKIAKIAKNSQVLCITHLPQVAAQADYQYFISKEVVDERTQTKITQLNQAERIEEIARMLAGQEITNLTLEHAKELLALAQQATKKE</sequence>
<dbReference type="NCBIfam" id="NF008121">
    <property type="entry name" value="PRK10869.1"/>
    <property type="match status" value="1"/>
</dbReference>
<feature type="coiled-coil region" evidence="10">
    <location>
        <begin position="162"/>
        <end position="189"/>
    </location>
</feature>
<name>A0A917N4K8_9ENTE</name>
<dbReference type="InterPro" id="IPR003395">
    <property type="entry name" value="RecF/RecN/SMC_N"/>
</dbReference>
<dbReference type="PIRSF" id="PIRSF003128">
    <property type="entry name" value="RecN"/>
    <property type="match status" value="1"/>
</dbReference>
<reference evidence="12" key="2">
    <citation type="submission" date="2020-09" db="EMBL/GenBank/DDBJ databases">
        <authorList>
            <person name="Sun Q."/>
            <person name="Sedlacek I."/>
        </authorList>
    </citation>
    <scope>NUCLEOTIDE SEQUENCE</scope>
    <source>
        <strain evidence="12">CCM 8433</strain>
    </source>
</reference>
<reference evidence="12" key="1">
    <citation type="journal article" date="2014" name="Int. J. Syst. Evol. Microbiol.">
        <title>Complete genome sequence of Corynebacterium casei LMG S-19264T (=DSM 44701T), isolated from a smear-ripened cheese.</title>
        <authorList>
            <consortium name="US DOE Joint Genome Institute (JGI-PGF)"/>
            <person name="Walter F."/>
            <person name="Albersmeier A."/>
            <person name="Kalinowski J."/>
            <person name="Ruckert C."/>
        </authorList>
    </citation>
    <scope>NUCLEOTIDE SEQUENCE</scope>
    <source>
        <strain evidence="12">CCM 8433</strain>
    </source>
</reference>
<proteinExistence type="inferred from homology"/>
<dbReference type="Proteomes" id="UP000622610">
    <property type="component" value="Unassembled WGS sequence"/>
</dbReference>
<dbReference type="InterPro" id="IPR004604">
    <property type="entry name" value="DNA_recomb/repair_RecN"/>
</dbReference>
<dbReference type="GO" id="GO:0005524">
    <property type="term" value="F:ATP binding"/>
    <property type="evidence" value="ECO:0007669"/>
    <property type="project" value="UniProtKB-KW"/>
</dbReference>
<dbReference type="InterPro" id="IPR027417">
    <property type="entry name" value="P-loop_NTPase"/>
</dbReference>
<feature type="domain" description="RecF/RecN/SMC N-terminal" evidence="11">
    <location>
        <begin position="3"/>
        <end position="509"/>
    </location>
</feature>
<evidence type="ECO:0000256" key="2">
    <source>
        <dbReference type="ARBA" id="ARBA00009441"/>
    </source>
</evidence>
<evidence type="ECO:0000313" key="13">
    <source>
        <dbReference type="Proteomes" id="UP000622610"/>
    </source>
</evidence>
<evidence type="ECO:0000256" key="5">
    <source>
        <dbReference type="ARBA" id="ARBA00022763"/>
    </source>
</evidence>
<keyword evidence="4" id="KW-0547">Nucleotide-binding</keyword>
<evidence type="ECO:0000256" key="8">
    <source>
        <dbReference type="ARBA" id="ARBA00033408"/>
    </source>
</evidence>
<evidence type="ECO:0000256" key="3">
    <source>
        <dbReference type="ARBA" id="ARBA00021315"/>
    </source>
</evidence>
<dbReference type="EMBL" id="BMDT01000006">
    <property type="protein sequence ID" value="GGI65855.1"/>
    <property type="molecule type" value="Genomic_DNA"/>
</dbReference>
<evidence type="ECO:0000259" key="11">
    <source>
        <dbReference type="Pfam" id="PF02463"/>
    </source>
</evidence>
<dbReference type="GO" id="GO:0043590">
    <property type="term" value="C:bacterial nucleoid"/>
    <property type="evidence" value="ECO:0007669"/>
    <property type="project" value="TreeGrafter"/>
</dbReference>
<keyword evidence="6" id="KW-0067">ATP-binding</keyword>
<comment type="similarity">
    <text evidence="2 9">Belongs to the RecN family.</text>
</comment>
<dbReference type="FunFam" id="3.40.50.300:FF:000319">
    <property type="entry name" value="DNA repair protein RecN"/>
    <property type="match status" value="1"/>
</dbReference>
<dbReference type="FunFam" id="3.40.50.300:FF:000356">
    <property type="entry name" value="DNA repair protein RecN"/>
    <property type="match status" value="1"/>
</dbReference>
<dbReference type="GO" id="GO:0006281">
    <property type="term" value="P:DNA repair"/>
    <property type="evidence" value="ECO:0007669"/>
    <property type="project" value="UniProtKB-KW"/>
</dbReference>
<dbReference type="Gene3D" id="3.40.50.300">
    <property type="entry name" value="P-loop containing nucleotide triphosphate hydrolases"/>
    <property type="match status" value="2"/>
</dbReference>
<dbReference type="GO" id="GO:0009432">
    <property type="term" value="P:SOS response"/>
    <property type="evidence" value="ECO:0007669"/>
    <property type="project" value="TreeGrafter"/>
</dbReference>
<dbReference type="Pfam" id="PF02463">
    <property type="entry name" value="SMC_N"/>
    <property type="match status" value="1"/>
</dbReference>
<comment type="caution">
    <text evidence="12">The sequence shown here is derived from an EMBL/GenBank/DDBJ whole genome shotgun (WGS) entry which is preliminary data.</text>
</comment>
<evidence type="ECO:0000256" key="10">
    <source>
        <dbReference type="SAM" id="Coils"/>
    </source>
</evidence>
<dbReference type="PANTHER" id="PTHR11059:SF0">
    <property type="entry name" value="DNA REPAIR PROTEIN RECN"/>
    <property type="match status" value="1"/>
</dbReference>
<keyword evidence="7 9" id="KW-0234">DNA repair</keyword>
<evidence type="ECO:0000313" key="12">
    <source>
        <dbReference type="EMBL" id="GGI65855.1"/>
    </source>
</evidence>
<dbReference type="CDD" id="cd03241">
    <property type="entry name" value="ABC_RecN"/>
    <property type="match status" value="2"/>
</dbReference>